<evidence type="ECO:0008006" key="3">
    <source>
        <dbReference type="Google" id="ProtNLM"/>
    </source>
</evidence>
<dbReference type="PANTHER" id="PTHR43755:SF1">
    <property type="entry name" value="FAD-DEPENDENT PYRIDINE NUCLEOTIDE-DISULPHIDE OXIDOREDUCTASE"/>
    <property type="match status" value="1"/>
</dbReference>
<dbReference type="EMBL" id="JJMM01000002">
    <property type="protein sequence ID" value="KDR96530.1"/>
    <property type="molecule type" value="Genomic_DNA"/>
</dbReference>
<evidence type="ECO:0000313" key="1">
    <source>
        <dbReference type="EMBL" id="KDR96530.1"/>
    </source>
</evidence>
<dbReference type="RefSeq" id="WP_052635839.1">
    <property type="nucleotide sequence ID" value="NZ_FSRH01000001.1"/>
</dbReference>
<reference evidence="1 2" key="1">
    <citation type="submission" date="2014-03" db="EMBL/GenBank/DDBJ databases">
        <title>Genome sequence of Clostridium litorale W6, DSM 5388.</title>
        <authorList>
            <person name="Poehlein A."/>
            <person name="Jagirdar A."/>
            <person name="Khonsari B."/>
            <person name="Chibani C.M."/>
            <person name="Gutierrez Gutierrez D.A."/>
            <person name="Davydova E."/>
            <person name="Alghaithi H.S."/>
            <person name="Nair K.P."/>
            <person name="Dhamotharan K."/>
            <person name="Chandran L."/>
            <person name="G W."/>
            <person name="Daniel R."/>
        </authorList>
    </citation>
    <scope>NUCLEOTIDE SEQUENCE [LARGE SCALE GENOMIC DNA]</scope>
    <source>
        <strain evidence="1 2">W6</strain>
    </source>
</reference>
<keyword evidence="2" id="KW-1185">Reference proteome</keyword>
<dbReference type="STRING" id="1121324.CLIT_2c01360"/>
<name>A0A069RK71_PEPLI</name>
<organism evidence="1 2">
    <name type="scientific">Peptoclostridium litorale DSM 5388</name>
    <dbReference type="NCBI Taxonomy" id="1121324"/>
    <lineage>
        <taxon>Bacteria</taxon>
        <taxon>Bacillati</taxon>
        <taxon>Bacillota</taxon>
        <taxon>Clostridia</taxon>
        <taxon>Peptostreptococcales</taxon>
        <taxon>Peptoclostridiaceae</taxon>
        <taxon>Peptoclostridium</taxon>
    </lineage>
</organism>
<dbReference type="InterPro" id="IPR052541">
    <property type="entry name" value="SQRD"/>
</dbReference>
<accession>A0A069RK71</accession>
<dbReference type="InterPro" id="IPR036188">
    <property type="entry name" value="FAD/NAD-bd_sf"/>
</dbReference>
<dbReference type="AlphaFoldDB" id="A0A069RK71"/>
<dbReference type="PANTHER" id="PTHR43755">
    <property type="match status" value="1"/>
</dbReference>
<comment type="caution">
    <text evidence="1">The sequence shown here is derived from an EMBL/GenBank/DDBJ whole genome shotgun (WGS) entry which is preliminary data.</text>
</comment>
<dbReference type="SUPFAM" id="SSF51905">
    <property type="entry name" value="FAD/NAD(P)-binding domain"/>
    <property type="match status" value="1"/>
</dbReference>
<protein>
    <recommendedName>
        <fullName evidence="3">FAD/NAD(P)-binding domain-containing protein</fullName>
    </recommendedName>
</protein>
<proteinExistence type="predicted"/>
<dbReference type="Gene3D" id="3.50.50.100">
    <property type="match status" value="1"/>
</dbReference>
<sequence>MSNKTKIVLLGAGDGGLLTAKKLANKFKNDNQVEISLIDKKPYHTMRTELHEVVAERVSEDSIRINLKKVFAGRKVNVVLDKINDIDFNGKVLKSEKMNMNTTTW</sequence>
<dbReference type="eggNOG" id="COG1252">
    <property type="taxonomic scope" value="Bacteria"/>
</dbReference>
<dbReference type="Proteomes" id="UP000027946">
    <property type="component" value="Unassembled WGS sequence"/>
</dbReference>
<evidence type="ECO:0000313" key="2">
    <source>
        <dbReference type="Proteomes" id="UP000027946"/>
    </source>
</evidence>
<gene>
    <name evidence="1" type="ORF">CLIT_2c01360</name>
</gene>